<gene>
    <name evidence="8" type="ORF">ACFSUS_07070</name>
</gene>
<protein>
    <submittedName>
        <fullName evidence="8">C-type cytochrome</fullName>
    </submittedName>
</protein>
<accession>A0ABW5M278</accession>
<dbReference type="Gene3D" id="1.10.760.10">
    <property type="entry name" value="Cytochrome c-like domain"/>
    <property type="match status" value="1"/>
</dbReference>
<keyword evidence="5 6" id="KW-0408">Iron</keyword>
<dbReference type="PANTHER" id="PTHR37823">
    <property type="entry name" value="CYTOCHROME C-553-LIKE"/>
    <property type="match status" value="1"/>
</dbReference>
<evidence type="ECO:0000313" key="8">
    <source>
        <dbReference type="EMBL" id="MFD2570389.1"/>
    </source>
</evidence>
<keyword evidence="3 6" id="KW-0479">Metal-binding</keyword>
<feature type="domain" description="Cytochrome c" evidence="7">
    <location>
        <begin position="65"/>
        <end position="159"/>
    </location>
</feature>
<evidence type="ECO:0000256" key="3">
    <source>
        <dbReference type="ARBA" id="ARBA00022723"/>
    </source>
</evidence>
<dbReference type="Pfam" id="PF00034">
    <property type="entry name" value="Cytochrom_C"/>
    <property type="match status" value="1"/>
</dbReference>
<organism evidence="8 9">
    <name type="scientific">Spirosoma soli</name>
    <dbReference type="NCBI Taxonomy" id="1770529"/>
    <lineage>
        <taxon>Bacteria</taxon>
        <taxon>Pseudomonadati</taxon>
        <taxon>Bacteroidota</taxon>
        <taxon>Cytophagia</taxon>
        <taxon>Cytophagales</taxon>
        <taxon>Cytophagaceae</taxon>
        <taxon>Spirosoma</taxon>
    </lineage>
</organism>
<reference evidence="9" key="1">
    <citation type="journal article" date="2019" name="Int. J. Syst. Evol. Microbiol.">
        <title>The Global Catalogue of Microorganisms (GCM) 10K type strain sequencing project: providing services to taxonomists for standard genome sequencing and annotation.</title>
        <authorList>
            <consortium name="The Broad Institute Genomics Platform"/>
            <consortium name="The Broad Institute Genome Sequencing Center for Infectious Disease"/>
            <person name="Wu L."/>
            <person name="Ma J."/>
        </authorList>
    </citation>
    <scope>NUCLEOTIDE SEQUENCE [LARGE SCALE GENOMIC DNA]</scope>
    <source>
        <strain evidence="9">KCTC 42805</strain>
    </source>
</reference>
<dbReference type="InterPro" id="IPR036909">
    <property type="entry name" value="Cyt_c-like_dom_sf"/>
</dbReference>
<evidence type="ECO:0000256" key="1">
    <source>
        <dbReference type="ARBA" id="ARBA00022448"/>
    </source>
</evidence>
<evidence type="ECO:0000256" key="5">
    <source>
        <dbReference type="ARBA" id="ARBA00023004"/>
    </source>
</evidence>
<name>A0ABW5M278_9BACT</name>
<dbReference type="PANTHER" id="PTHR37823:SF1">
    <property type="entry name" value="CYTOCHROME C-553-LIKE"/>
    <property type="match status" value="1"/>
</dbReference>
<proteinExistence type="predicted"/>
<dbReference type="InterPro" id="IPR051811">
    <property type="entry name" value="Cytochrome_c550/c551-like"/>
</dbReference>
<evidence type="ECO:0000259" key="7">
    <source>
        <dbReference type="PROSITE" id="PS51007"/>
    </source>
</evidence>
<dbReference type="RefSeq" id="WP_381521021.1">
    <property type="nucleotide sequence ID" value="NZ_JBHULN010000003.1"/>
</dbReference>
<dbReference type="EMBL" id="JBHULN010000003">
    <property type="protein sequence ID" value="MFD2570389.1"/>
    <property type="molecule type" value="Genomic_DNA"/>
</dbReference>
<evidence type="ECO:0000313" key="9">
    <source>
        <dbReference type="Proteomes" id="UP001597469"/>
    </source>
</evidence>
<sequence>MLSPNQFRSLTTALTGLIVLVVLSVVLLFTSAFLYPNDVAEANTGNRSKASLQRASINKSVALNEQQLHGKTLFQNNCAQCHATTGEIVVGPGLAGVTKRAPSEAWLLKWIRNSQAVVASGDSYGVQLYNKFNQIAMSSFTNLTDADIKAILSYVDAASTTESPIVIE</sequence>
<keyword evidence="4" id="KW-0249">Electron transport</keyword>
<evidence type="ECO:0000256" key="6">
    <source>
        <dbReference type="PROSITE-ProRule" id="PRU00433"/>
    </source>
</evidence>
<keyword evidence="2 6" id="KW-0349">Heme</keyword>
<evidence type="ECO:0000256" key="4">
    <source>
        <dbReference type="ARBA" id="ARBA00022982"/>
    </source>
</evidence>
<dbReference type="Proteomes" id="UP001597469">
    <property type="component" value="Unassembled WGS sequence"/>
</dbReference>
<comment type="caution">
    <text evidence="8">The sequence shown here is derived from an EMBL/GenBank/DDBJ whole genome shotgun (WGS) entry which is preliminary data.</text>
</comment>
<dbReference type="SUPFAM" id="SSF46626">
    <property type="entry name" value="Cytochrome c"/>
    <property type="match status" value="1"/>
</dbReference>
<keyword evidence="1" id="KW-0813">Transport</keyword>
<evidence type="ECO:0000256" key="2">
    <source>
        <dbReference type="ARBA" id="ARBA00022617"/>
    </source>
</evidence>
<keyword evidence="9" id="KW-1185">Reference proteome</keyword>
<dbReference type="PROSITE" id="PS51007">
    <property type="entry name" value="CYTC"/>
    <property type="match status" value="1"/>
</dbReference>
<dbReference type="InterPro" id="IPR009056">
    <property type="entry name" value="Cyt_c-like_dom"/>
</dbReference>